<protein>
    <submittedName>
        <fullName evidence="2">PHP family Zn ribbon phosphoesterase</fullName>
    </submittedName>
</protein>
<comment type="caution">
    <text evidence="2">The sequence shown here is derived from an EMBL/GenBank/DDBJ whole genome shotgun (WGS) entry which is preliminary data.</text>
</comment>
<feature type="domain" description="Polymerase/histidinol phosphatase N-terminal" evidence="1">
    <location>
        <begin position="5"/>
        <end position="73"/>
    </location>
</feature>
<dbReference type="Gene3D" id="3.20.20.140">
    <property type="entry name" value="Metal-dependent hydrolases"/>
    <property type="match status" value="1"/>
</dbReference>
<dbReference type="InterPro" id="IPR052018">
    <property type="entry name" value="PHP_domain"/>
</dbReference>
<dbReference type="CDD" id="cd07432">
    <property type="entry name" value="PHP_HisPPase"/>
    <property type="match status" value="1"/>
</dbReference>
<gene>
    <name evidence="2" type="ORF">J2Z76_000773</name>
</gene>
<dbReference type="PANTHER" id="PTHR42924:SF3">
    <property type="entry name" value="POLYMERASE_HISTIDINOL PHOSPHATASE N-TERMINAL DOMAIN-CONTAINING PROTEIN"/>
    <property type="match status" value="1"/>
</dbReference>
<dbReference type="Proteomes" id="UP001519342">
    <property type="component" value="Unassembled WGS sequence"/>
</dbReference>
<evidence type="ECO:0000313" key="2">
    <source>
        <dbReference type="EMBL" id="MBP1924916.1"/>
    </source>
</evidence>
<organism evidence="2 3">
    <name type="scientific">Sedimentibacter acidaminivorans</name>
    <dbReference type="NCBI Taxonomy" id="913099"/>
    <lineage>
        <taxon>Bacteria</taxon>
        <taxon>Bacillati</taxon>
        <taxon>Bacillota</taxon>
        <taxon>Tissierellia</taxon>
        <taxon>Sedimentibacter</taxon>
    </lineage>
</organism>
<dbReference type="InterPro" id="IPR004013">
    <property type="entry name" value="PHP_dom"/>
</dbReference>
<dbReference type="SMART" id="SM00481">
    <property type="entry name" value="POLIIIAc"/>
    <property type="match status" value="1"/>
</dbReference>
<dbReference type="Pfam" id="PF02811">
    <property type="entry name" value="PHP"/>
    <property type="match status" value="1"/>
</dbReference>
<dbReference type="SUPFAM" id="SSF89550">
    <property type="entry name" value="PHP domain-like"/>
    <property type="match status" value="1"/>
</dbReference>
<proteinExistence type="predicted"/>
<evidence type="ECO:0000259" key="1">
    <source>
        <dbReference type="SMART" id="SM00481"/>
    </source>
</evidence>
<evidence type="ECO:0000313" key="3">
    <source>
        <dbReference type="Proteomes" id="UP001519342"/>
    </source>
</evidence>
<dbReference type="RefSeq" id="WP_209510676.1">
    <property type="nucleotide sequence ID" value="NZ_JAGGKS010000002.1"/>
</dbReference>
<dbReference type="EMBL" id="JAGGKS010000002">
    <property type="protein sequence ID" value="MBP1924916.1"/>
    <property type="molecule type" value="Genomic_DNA"/>
</dbReference>
<sequence length="229" mass="25953">MKFYYDLHIHSDLSPCGNTEMTPNNIVNMACIKGLNIISVTDHNSINNYPAMRAVGEKLGIEVIPGLEVTTKEEVHVLCYFRKYTDAQKFGELIYDSLPDIKNNPLIFGEQNIYNSEDKIVGNLDKLLINATSYTINEIFDITKINHGISVPAHINKKSNSIMGVLGFIPLNLNINFVEVFQKLSINEKIIRNYNILKNSDAHQLVDISEPENSVELDDIKGMYDYLKL</sequence>
<dbReference type="PANTHER" id="PTHR42924">
    <property type="entry name" value="EXONUCLEASE"/>
    <property type="match status" value="1"/>
</dbReference>
<dbReference type="InterPro" id="IPR003141">
    <property type="entry name" value="Pol/His_phosphatase_N"/>
</dbReference>
<dbReference type="InterPro" id="IPR016195">
    <property type="entry name" value="Pol/histidinol_Pase-like"/>
</dbReference>
<reference evidence="2 3" key="1">
    <citation type="submission" date="2021-03" db="EMBL/GenBank/DDBJ databases">
        <title>Genomic Encyclopedia of Type Strains, Phase IV (KMG-IV): sequencing the most valuable type-strain genomes for metagenomic binning, comparative biology and taxonomic classification.</title>
        <authorList>
            <person name="Goeker M."/>
        </authorList>
    </citation>
    <scope>NUCLEOTIDE SEQUENCE [LARGE SCALE GENOMIC DNA]</scope>
    <source>
        <strain evidence="2 3">DSM 24004</strain>
    </source>
</reference>
<accession>A0ABS4GB56</accession>
<keyword evidence="3" id="KW-1185">Reference proteome</keyword>
<name>A0ABS4GB56_9FIRM</name>